<organism evidence="2 3">
    <name type="scientific">Lactobacillus ultunensis DSM 16047</name>
    <dbReference type="NCBI Taxonomy" id="525365"/>
    <lineage>
        <taxon>Bacteria</taxon>
        <taxon>Bacillati</taxon>
        <taxon>Bacillota</taxon>
        <taxon>Bacilli</taxon>
        <taxon>Lactobacillales</taxon>
        <taxon>Lactobacillaceae</taxon>
        <taxon>Lactobacillus</taxon>
    </lineage>
</organism>
<accession>C2EPR7</accession>
<evidence type="ECO:0000313" key="3">
    <source>
        <dbReference type="Proteomes" id="UP000005583"/>
    </source>
</evidence>
<dbReference type="AlphaFoldDB" id="C2EPR7"/>
<feature type="domain" description="PepSY" evidence="1">
    <location>
        <begin position="62"/>
        <end position="118"/>
    </location>
</feature>
<evidence type="ECO:0000313" key="2">
    <source>
        <dbReference type="EMBL" id="EEJ71464.1"/>
    </source>
</evidence>
<protein>
    <submittedName>
        <fullName evidence="2">Peptidase propeptide and YPEB domain protein</fullName>
    </submittedName>
</protein>
<evidence type="ECO:0000259" key="1">
    <source>
        <dbReference type="Pfam" id="PF03413"/>
    </source>
</evidence>
<proteinExistence type="predicted"/>
<dbReference type="HOGENOM" id="CLU_067057_0_1_9"/>
<comment type="caution">
    <text evidence="2">The sequence shown here is derived from an EMBL/GenBank/DDBJ whole genome shotgun (WGS) entry which is preliminary data.</text>
</comment>
<dbReference type="Pfam" id="PF03413">
    <property type="entry name" value="PepSY"/>
    <property type="match status" value="2"/>
</dbReference>
<name>C2EPR7_9LACO</name>
<dbReference type="InterPro" id="IPR025711">
    <property type="entry name" value="PepSY"/>
</dbReference>
<dbReference type="OrthoDB" id="2325158at2"/>
<gene>
    <name evidence="2" type="ORF">HMPREF0548_1663</name>
</gene>
<dbReference type="STRING" id="525365.HMPREF0548_1663"/>
<dbReference type="RefSeq" id="WP_007126158.1">
    <property type="nucleotide sequence ID" value="NZ_AZFO01000031.1"/>
</dbReference>
<dbReference type="EMBL" id="ACGU01000074">
    <property type="protein sequence ID" value="EEJ71464.1"/>
    <property type="molecule type" value="Genomic_DNA"/>
</dbReference>
<dbReference type="Proteomes" id="UP000005583">
    <property type="component" value="Unassembled WGS sequence"/>
</dbReference>
<dbReference type="eggNOG" id="COG3212">
    <property type="taxonomic scope" value="Bacteria"/>
</dbReference>
<reference evidence="2 3" key="1">
    <citation type="submission" date="2009-01" db="EMBL/GenBank/DDBJ databases">
        <authorList>
            <person name="Qin X."/>
            <person name="Bachman B."/>
            <person name="Battles P."/>
            <person name="Bell A."/>
            <person name="Bess C."/>
            <person name="Bickham C."/>
            <person name="Chaboub L."/>
            <person name="Chen D."/>
            <person name="Coyle M."/>
            <person name="Deiros D.R."/>
            <person name="Dinh H."/>
            <person name="Forbes L."/>
            <person name="Fowler G."/>
            <person name="Francisco L."/>
            <person name="Fu Q."/>
            <person name="Gubbala S."/>
            <person name="Hale W."/>
            <person name="Han Y."/>
            <person name="Hemphill L."/>
            <person name="Highlander S.K."/>
            <person name="Hirani K."/>
            <person name="Hogues M."/>
            <person name="Jackson L."/>
            <person name="Jakkamsetti A."/>
            <person name="Javaid M."/>
            <person name="Jiang H."/>
            <person name="Korchina V."/>
            <person name="Kovar C."/>
            <person name="Lara F."/>
            <person name="Lee S."/>
            <person name="Mata R."/>
            <person name="Mathew T."/>
            <person name="Moen C."/>
            <person name="Morales K."/>
            <person name="Munidasa M."/>
            <person name="Nazareth L."/>
            <person name="Ngo R."/>
            <person name="Nguyen L."/>
            <person name="Okwuonu G."/>
            <person name="Ongeri F."/>
            <person name="Patil S."/>
            <person name="Petrosino J."/>
            <person name="Pham C."/>
            <person name="Pham P."/>
            <person name="Pu L.-L."/>
            <person name="Puazo M."/>
            <person name="Raj R."/>
            <person name="Reid J."/>
            <person name="Rouhana J."/>
            <person name="Saada N."/>
            <person name="Shang Y."/>
            <person name="Simmons D."/>
            <person name="Thornton R."/>
            <person name="Warren J."/>
            <person name="Weissenberger G."/>
            <person name="Zhang J."/>
            <person name="Zhang L."/>
            <person name="Zhou C."/>
            <person name="Zhu D."/>
            <person name="Muzny D."/>
            <person name="Worley K."/>
            <person name="Gibbs R."/>
        </authorList>
    </citation>
    <scope>NUCLEOTIDE SEQUENCE [LARGE SCALE GENOMIC DNA]</scope>
    <source>
        <strain evidence="2 3">DSM 16047</strain>
    </source>
</reference>
<dbReference type="Gene3D" id="3.10.450.40">
    <property type="match status" value="2"/>
</dbReference>
<feature type="domain" description="PepSY" evidence="1">
    <location>
        <begin position="140"/>
        <end position="195"/>
    </location>
</feature>
<sequence>MRKFLTVICSICVGIAIGIFATQLYASSHTPRPSNVTVRVGDFLNRTQTVSYSSDKLPPIRVNQSTAIKKFKSLYSSAVIKSITLTLDNNIYVYNIVGYDERKDCMIQVDATNNKIIGQSTQVLDYDYEKETSLNLNKTISRQEATAVALKEIPNATPISWELLDDNDLPIWKINLVKDGQKHEVKINAQNKEII</sequence>
<keyword evidence="3" id="KW-1185">Reference proteome</keyword>